<dbReference type="SUPFAM" id="SSF160240">
    <property type="entry name" value="Cation efflux protein cytoplasmic domain-like"/>
    <property type="match status" value="1"/>
</dbReference>
<keyword evidence="10" id="KW-1185">Reference proteome</keyword>
<evidence type="ECO:0000256" key="1">
    <source>
        <dbReference type="ARBA" id="ARBA00004141"/>
    </source>
</evidence>
<keyword evidence="4 6" id="KW-1133">Transmembrane helix</keyword>
<name>A0A1G8GQ95_9BACI</name>
<feature type="transmembrane region" description="Helical" evidence="6">
    <location>
        <begin position="115"/>
        <end position="134"/>
    </location>
</feature>
<dbReference type="GO" id="GO:0006829">
    <property type="term" value="P:zinc ion transport"/>
    <property type="evidence" value="ECO:0007669"/>
    <property type="project" value="InterPro"/>
</dbReference>
<evidence type="ECO:0000256" key="4">
    <source>
        <dbReference type="ARBA" id="ARBA00022989"/>
    </source>
</evidence>
<feature type="transmembrane region" description="Helical" evidence="6">
    <location>
        <begin position="197"/>
        <end position="217"/>
    </location>
</feature>
<comment type="subcellular location">
    <subcellularLocation>
        <location evidence="1">Membrane</location>
        <topology evidence="1">Multi-pass membrane protein</topology>
    </subcellularLocation>
</comment>
<dbReference type="OrthoDB" id="9806522at2"/>
<dbReference type="InterPro" id="IPR040177">
    <property type="entry name" value="SLC30A9"/>
</dbReference>
<keyword evidence="5 6" id="KW-0472">Membrane</keyword>
<dbReference type="Gene3D" id="3.30.70.1350">
    <property type="entry name" value="Cation efflux protein, cytoplasmic domain"/>
    <property type="match status" value="1"/>
</dbReference>
<keyword evidence="2" id="KW-0813">Transport</keyword>
<keyword evidence="3 6" id="KW-0812">Transmembrane</keyword>
<dbReference type="PANTHER" id="PTHR13414:SF9">
    <property type="entry name" value="PROTON-COUPLED ZINC ANTIPORTER SLC30A9, MITOCHONDRIAL"/>
    <property type="match status" value="1"/>
</dbReference>
<dbReference type="Proteomes" id="UP000199163">
    <property type="component" value="Unassembled WGS sequence"/>
</dbReference>
<dbReference type="Pfam" id="PF16916">
    <property type="entry name" value="ZT_dimer"/>
    <property type="match status" value="1"/>
</dbReference>
<evidence type="ECO:0000256" key="2">
    <source>
        <dbReference type="ARBA" id="ARBA00022448"/>
    </source>
</evidence>
<dbReference type="InterPro" id="IPR027470">
    <property type="entry name" value="Cation_efflux_CTD"/>
</dbReference>
<dbReference type="NCBIfam" id="TIGR01297">
    <property type="entry name" value="CDF"/>
    <property type="match status" value="1"/>
</dbReference>
<dbReference type="GO" id="GO:0008324">
    <property type="term" value="F:monoatomic cation transmembrane transporter activity"/>
    <property type="evidence" value="ECO:0007669"/>
    <property type="project" value="InterPro"/>
</dbReference>
<reference evidence="9 10" key="1">
    <citation type="submission" date="2016-10" db="EMBL/GenBank/DDBJ databases">
        <authorList>
            <person name="de Groot N.N."/>
        </authorList>
    </citation>
    <scope>NUCLEOTIDE SEQUENCE [LARGE SCALE GENOMIC DNA]</scope>
    <source>
        <strain evidence="9 10">DSM 21632</strain>
    </source>
</reference>
<protein>
    <submittedName>
        <fullName evidence="9">Cation diffusion facilitator family transporter</fullName>
    </submittedName>
</protein>
<gene>
    <name evidence="9" type="ORF">SAMN05192534_11677</name>
</gene>
<proteinExistence type="predicted"/>
<evidence type="ECO:0000313" key="10">
    <source>
        <dbReference type="Proteomes" id="UP000199163"/>
    </source>
</evidence>
<dbReference type="Pfam" id="PF01545">
    <property type="entry name" value="Cation_efflux"/>
    <property type="match status" value="1"/>
</dbReference>
<feature type="domain" description="Cation efflux protein transmembrane" evidence="7">
    <location>
        <begin position="16"/>
        <end position="224"/>
    </location>
</feature>
<feature type="transmembrane region" description="Helical" evidence="6">
    <location>
        <begin position="79"/>
        <end position="103"/>
    </location>
</feature>
<dbReference type="PANTHER" id="PTHR13414">
    <property type="entry name" value="HUEL-CATION TRANSPORTER"/>
    <property type="match status" value="1"/>
</dbReference>
<evidence type="ECO:0000256" key="5">
    <source>
        <dbReference type="ARBA" id="ARBA00023136"/>
    </source>
</evidence>
<accession>A0A1G8GQ95</accession>
<evidence type="ECO:0000259" key="8">
    <source>
        <dbReference type="Pfam" id="PF16916"/>
    </source>
</evidence>
<dbReference type="InterPro" id="IPR036837">
    <property type="entry name" value="Cation_efflux_CTD_sf"/>
</dbReference>
<dbReference type="AlphaFoldDB" id="A0A1G8GQ95"/>
<feature type="transmembrane region" description="Helical" evidence="6">
    <location>
        <begin position="170"/>
        <end position="191"/>
    </location>
</feature>
<dbReference type="Gene3D" id="1.20.1510.10">
    <property type="entry name" value="Cation efflux protein transmembrane domain"/>
    <property type="match status" value="1"/>
</dbReference>
<dbReference type="InterPro" id="IPR027469">
    <property type="entry name" value="Cation_efflux_TMD_sf"/>
</dbReference>
<dbReference type="EMBL" id="FNDK01000016">
    <property type="protein sequence ID" value="SDH96527.1"/>
    <property type="molecule type" value="Genomic_DNA"/>
</dbReference>
<evidence type="ECO:0000256" key="3">
    <source>
        <dbReference type="ARBA" id="ARBA00022692"/>
    </source>
</evidence>
<dbReference type="STRING" id="568899.SAMN05192534_11677"/>
<evidence type="ECO:0000313" key="9">
    <source>
        <dbReference type="EMBL" id="SDH96527.1"/>
    </source>
</evidence>
<dbReference type="SUPFAM" id="SSF161111">
    <property type="entry name" value="Cation efflux protein transmembrane domain-like"/>
    <property type="match status" value="1"/>
</dbReference>
<dbReference type="RefSeq" id="WP_091274581.1">
    <property type="nucleotide sequence ID" value="NZ_FNDK01000016.1"/>
</dbReference>
<dbReference type="InterPro" id="IPR058533">
    <property type="entry name" value="Cation_efflux_TM"/>
</dbReference>
<sequence>MGIIDFLKQGNTSSAVSALGNVVLASIKGFAAAVSGSSAMFATAMHSLADATNQGFVFFGSALAEKEPTKRFPTGFGRIVNLFVLVAVIIVSIMAYETILTGWETFRNPSETTNFWLNVLILAISVLIDGAVLIKAMKEVIKESRSSASGLQIIPTSFKNIEYAAPPTRLVFYEDIIATLGAFLALVFVVLAHFTGYYFLDGIGTLLIGILLVIIALKLGYDNTIGLIGVAAPDKITDRIAQLILDHPQVRDIQAMRILQEGRQYHVEGYVELEKGLSLDKAEDIKKQLRTDILNDPDIDDVTLGVVETDEEKNWKSTNKHEPQPE</sequence>
<evidence type="ECO:0000256" key="6">
    <source>
        <dbReference type="SAM" id="Phobius"/>
    </source>
</evidence>
<organism evidence="9 10">
    <name type="scientific">Alteribacillus persepolensis</name>
    <dbReference type="NCBI Taxonomy" id="568899"/>
    <lineage>
        <taxon>Bacteria</taxon>
        <taxon>Bacillati</taxon>
        <taxon>Bacillota</taxon>
        <taxon>Bacilli</taxon>
        <taxon>Bacillales</taxon>
        <taxon>Bacillaceae</taxon>
        <taxon>Alteribacillus</taxon>
    </lineage>
</organism>
<evidence type="ECO:0000259" key="7">
    <source>
        <dbReference type="Pfam" id="PF01545"/>
    </source>
</evidence>
<dbReference type="InterPro" id="IPR002524">
    <property type="entry name" value="Cation_efflux"/>
</dbReference>
<dbReference type="GO" id="GO:0016020">
    <property type="term" value="C:membrane"/>
    <property type="evidence" value="ECO:0007669"/>
    <property type="project" value="UniProtKB-SubCell"/>
</dbReference>
<feature type="domain" description="Cation efflux protein cytoplasmic" evidence="8">
    <location>
        <begin position="233"/>
        <end position="303"/>
    </location>
</feature>